<accession>A0A9W6JD55</accession>
<organism evidence="2 3">
    <name type="scientific">Methylopila jiangsuensis</name>
    <dbReference type="NCBI Taxonomy" id="586230"/>
    <lineage>
        <taxon>Bacteria</taxon>
        <taxon>Pseudomonadati</taxon>
        <taxon>Pseudomonadota</taxon>
        <taxon>Alphaproteobacteria</taxon>
        <taxon>Hyphomicrobiales</taxon>
        <taxon>Methylopilaceae</taxon>
        <taxon>Methylopila</taxon>
    </lineage>
</organism>
<name>A0A9W6JD55_9HYPH</name>
<keyword evidence="3" id="KW-1185">Reference proteome</keyword>
<feature type="region of interest" description="Disordered" evidence="1">
    <location>
        <begin position="17"/>
        <end position="36"/>
    </location>
</feature>
<evidence type="ECO:0000313" key="2">
    <source>
        <dbReference type="EMBL" id="GLK74827.1"/>
    </source>
</evidence>
<evidence type="ECO:0000313" key="3">
    <source>
        <dbReference type="Proteomes" id="UP001143364"/>
    </source>
</evidence>
<feature type="compositionally biased region" description="Low complexity" evidence="1">
    <location>
        <begin position="18"/>
        <end position="32"/>
    </location>
</feature>
<evidence type="ECO:0000256" key="1">
    <source>
        <dbReference type="SAM" id="MobiDB-lite"/>
    </source>
</evidence>
<dbReference type="Proteomes" id="UP001143364">
    <property type="component" value="Unassembled WGS sequence"/>
</dbReference>
<dbReference type="AlphaFoldDB" id="A0A9W6JD55"/>
<protein>
    <submittedName>
        <fullName evidence="2">Uncharacterized protein</fullName>
    </submittedName>
</protein>
<gene>
    <name evidence="2" type="ORF">GCM10008171_00790</name>
</gene>
<sequence length="100" mass="10555">MAAELVSPDELKSGWLDGRTVTTTGPRGGTSTLVFGADGKVTRSGGRAGSATGGAWRVDEDGFCMTLGSARRESCYLAIRTADGALKVVRRQASAFTWRR</sequence>
<comment type="caution">
    <text evidence="2">The sequence shown here is derived from an EMBL/GenBank/DDBJ whole genome shotgun (WGS) entry which is preliminary data.</text>
</comment>
<reference evidence="2" key="1">
    <citation type="journal article" date="2014" name="Int. J. Syst. Evol. Microbiol.">
        <title>Complete genome sequence of Corynebacterium casei LMG S-19264T (=DSM 44701T), isolated from a smear-ripened cheese.</title>
        <authorList>
            <consortium name="US DOE Joint Genome Institute (JGI-PGF)"/>
            <person name="Walter F."/>
            <person name="Albersmeier A."/>
            <person name="Kalinowski J."/>
            <person name="Ruckert C."/>
        </authorList>
    </citation>
    <scope>NUCLEOTIDE SEQUENCE</scope>
    <source>
        <strain evidence="2">VKM B-2555</strain>
    </source>
</reference>
<proteinExistence type="predicted"/>
<reference evidence="2" key="2">
    <citation type="submission" date="2023-01" db="EMBL/GenBank/DDBJ databases">
        <authorList>
            <person name="Sun Q."/>
            <person name="Evtushenko L."/>
        </authorList>
    </citation>
    <scope>NUCLEOTIDE SEQUENCE</scope>
    <source>
        <strain evidence="2">VKM B-2555</strain>
    </source>
</reference>
<dbReference type="EMBL" id="BSFK01000002">
    <property type="protein sequence ID" value="GLK74827.1"/>
    <property type="molecule type" value="Genomic_DNA"/>
</dbReference>